<evidence type="ECO:0000256" key="4">
    <source>
        <dbReference type="PROSITE-ProRule" id="PRU00023"/>
    </source>
</evidence>
<dbReference type="InterPro" id="IPR037278">
    <property type="entry name" value="ARFGAP/RecO"/>
</dbReference>
<dbReference type="FunCoup" id="T1G8Y9">
    <property type="interactions" value="641"/>
</dbReference>
<dbReference type="Pfam" id="PF01412">
    <property type="entry name" value="ArfGap"/>
    <property type="match status" value="1"/>
</dbReference>
<dbReference type="CDD" id="cd13250">
    <property type="entry name" value="PH_ACAP"/>
    <property type="match status" value="1"/>
</dbReference>
<dbReference type="InterPro" id="IPR036770">
    <property type="entry name" value="Ankyrin_rpt-contain_sf"/>
</dbReference>
<feature type="repeat" description="ANK" evidence="4">
    <location>
        <begin position="592"/>
        <end position="624"/>
    </location>
</feature>
<dbReference type="CDD" id="cd08835">
    <property type="entry name" value="ArfGap_ACAP"/>
    <property type="match status" value="1"/>
</dbReference>
<accession>T1G8Y9</accession>
<reference evidence="10" key="3">
    <citation type="submission" date="2015-06" db="UniProtKB">
        <authorList>
            <consortium name="EnsemblMetazoa"/>
        </authorList>
    </citation>
    <scope>IDENTIFICATION</scope>
</reference>
<dbReference type="InterPro" id="IPR045258">
    <property type="entry name" value="ACAP1/2/3-like"/>
</dbReference>
<proteinExistence type="predicted"/>
<evidence type="ECO:0000313" key="11">
    <source>
        <dbReference type="Proteomes" id="UP000015101"/>
    </source>
</evidence>
<dbReference type="Gene3D" id="2.30.29.30">
    <property type="entry name" value="Pleckstrin-homology domain (PH domain)/Phosphotyrosine-binding domain (PTB)"/>
    <property type="match status" value="1"/>
</dbReference>
<dbReference type="Pfam" id="PF16746">
    <property type="entry name" value="BAR_3"/>
    <property type="match status" value="1"/>
</dbReference>
<evidence type="ECO:0000256" key="3">
    <source>
        <dbReference type="ARBA" id="ARBA00022833"/>
    </source>
</evidence>
<feature type="coiled-coil region" evidence="6">
    <location>
        <begin position="151"/>
        <end position="178"/>
    </location>
</feature>
<dbReference type="InParanoid" id="T1G8Y9"/>
<dbReference type="HOGENOM" id="CLU_012513_0_0_1"/>
<dbReference type="SUPFAM" id="SSF50729">
    <property type="entry name" value="PH domain-like"/>
    <property type="match status" value="1"/>
</dbReference>
<dbReference type="PANTHER" id="PTHR23180">
    <property type="entry name" value="CENTAURIN/ARF"/>
    <property type="match status" value="1"/>
</dbReference>
<keyword evidence="11" id="KW-1185">Reference proteome</keyword>
<evidence type="ECO:0000259" key="8">
    <source>
        <dbReference type="PROSITE" id="PS50115"/>
    </source>
</evidence>
<feature type="domain" description="PH" evidence="7">
    <location>
        <begin position="207"/>
        <end position="304"/>
    </location>
</feature>
<dbReference type="InterPro" id="IPR038508">
    <property type="entry name" value="ArfGAP_dom_sf"/>
</dbReference>
<dbReference type="PROSITE" id="PS50115">
    <property type="entry name" value="ARFGAP"/>
    <property type="match status" value="1"/>
</dbReference>
<evidence type="ECO:0008006" key="12">
    <source>
        <dbReference type="Google" id="ProtNLM"/>
    </source>
</evidence>
<dbReference type="InterPro" id="IPR001164">
    <property type="entry name" value="ArfGAP_dom"/>
</dbReference>
<dbReference type="InterPro" id="IPR002110">
    <property type="entry name" value="Ankyrin_rpt"/>
</dbReference>
<dbReference type="GeneID" id="20217536"/>
<dbReference type="PROSITE" id="PS50088">
    <property type="entry name" value="ANK_REPEAT"/>
    <property type="match status" value="1"/>
</dbReference>
<dbReference type="CTD" id="20217536"/>
<organism evidence="10 11">
    <name type="scientific">Helobdella robusta</name>
    <name type="common">Californian leech</name>
    <dbReference type="NCBI Taxonomy" id="6412"/>
    <lineage>
        <taxon>Eukaryota</taxon>
        <taxon>Metazoa</taxon>
        <taxon>Spiralia</taxon>
        <taxon>Lophotrochozoa</taxon>
        <taxon>Annelida</taxon>
        <taxon>Clitellata</taxon>
        <taxon>Hirudinea</taxon>
        <taxon>Rhynchobdellida</taxon>
        <taxon>Glossiphoniidae</taxon>
        <taxon>Helobdella</taxon>
    </lineage>
</organism>
<evidence type="ECO:0000256" key="6">
    <source>
        <dbReference type="SAM" id="Coils"/>
    </source>
</evidence>
<keyword evidence="6" id="KW-0175">Coiled coil</keyword>
<evidence type="ECO:0000256" key="1">
    <source>
        <dbReference type="ARBA" id="ARBA00022723"/>
    </source>
</evidence>
<evidence type="ECO:0000256" key="5">
    <source>
        <dbReference type="PROSITE-ProRule" id="PRU00288"/>
    </source>
</evidence>
<dbReference type="Gene3D" id="1.25.40.20">
    <property type="entry name" value="Ankyrin repeat-containing domain"/>
    <property type="match status" value="1"/>
</dbReference>
<keyword evidence="3" id="KW-0862">Zinc</keyword>
<gene>
    <name evidence="10" type="primary">20217536</name>
    <name evidence="9" type="ORF">HELRODRAFT_94076</name>
</gene>
<dbReference type="Gene3D" id="1.10.220.150">
    <property type="entry name" value="Arf GTPase activating protein"/>
    <property type="match status" value="1"/>
</dbReference>
<dbReference type="Proteomes" id="UP000015101">
    <property type="component" value="Unassembled WGS sequence"/>
</dbReference>
<keyword evidence="4" id="KW-0040">ANK repeat</keyword>
<reference evidence="9 11" key="2">
    <citation type="journal article" date="2013" name="Nature">
        <title>Insights into bilaterian evolution from three spiralian genomes.</title>
        <authorList>
            <person name="Simakov O."/>
            <person name="Marletaz F."/>
            <person name="Cho S.J."/>
            <person name="Edsinger-Gonzales E."/>
            <person name="Havlak P."/>
            <person name="Hellsten U."/>
            <person name="Kuo D.H."/>
            <person name="Larsson T."/>
            <person name="Lv J."/>
            <person name="Arendt D."/>
            <person name="Savage R."/>
            <person name="Osoegawa K."/>
            <person name="de Jong P."/>
            <person name="Grimwood J."/>
            <person name="Chapman J.A."/>
            <person name="Shapiro H."/>
            <person name="Aerts A."/>
            <person name="Otillar R.P."/>
            <person name="Terry A.Y."/>
            <person name="Boore J.L."/>
            <person name="Grigoriev I.V."/>
            <person name="Lindberg D.R."/>
            <person name="Seaver E.C."/>
            <person name="Weisblat D.A."/>
            <person name="Putnam N.H."/>
            <person name="Rokhsar D.S."/>
        </authorList>
    </citation>
    <scope>NUCLEOTIDE SEQUENCE</scope>
</reference>
<feature type="domain" description="Arf-GAP" evidence="8">
    <location>
        <begin position="354"/>
        <end position="486"/>
    </location>
</feature>
<dbReference type="EMBL" id="KB096324">
    <property type="protein sequence ID" value="ESO06479.1"/>
    <property type="molecule type" value="Genomic_DNA"/>
</dbReference>
<dbReference type="GO" id="GO:0008270">
    <property type="term" value="F:zinc ion binding"/>
    <property type="evidence" value="ECO:0007669"/>
    <property type="project" value="UniProtKB-KW"/>
</dbReference>
<dbReference type="SUPFAM" id="SSF57863">
    <property type="entry name" value="ArfGap/RecO-like zinc finger"/>
    <property type="match status" value="1"/>
</dbReference>
<dbReference type="GO" id="GO:0005096">
    <property type="term" value="F:GTPase activator activity"/>
    <property type="evidence" value="ECO:0007669"/>
    <property type="project" value="InterPro"/>
</dbReference>
<dbReference type="EMBL" id="AMQM01000640">
    <property type="status" value="NOT_ANNOTATED_CDS"/>
    <property type="molecule type" value="Genomic_DNA"/>
</dbReference>
<keyword evidence="2 5" id="KW-0863">Zinc-finger</keyword>
<evidence type="ECO:0000259" key="7">
    <source>
        <dbReference type="PROSITE" id="PS50003"/>
    </source>
</evidence>
<dbReference type="PROSITE" id="PS50003">
    <property type="entry name" value="PH_DOMAIN"/>
    <property type="match status" value="1"/>
</dbReference>
<dbReference type="SMART" id="SM00105">
    <property type="entry name" value="ArfGap"/>
    <property type="match status" value="1"/>
</dbReference>
<reference evidence="11" key="1">
    <citation type="submission" date="2012-12" db="EMBL/GenBank/DDBJ databases">
        <authorList>
            <person name="Hellsten U."/>
            <person name="Grimwood J."/>
            <person name="Chapman J.A."/>
            <person name="Shapiro H."/>
            <person name="Aerts A."/>
            <person name="Otillar R.P."/>
            <person name="Terry A.Y."/>
            <person name="Boore J.L."/>
            <person name="Simakov O."/>
            <person name="Marletaz F."/>
            <person name="Cho S.-J."/>
            <person name="Edsinger-Gonzales E."/>
            <person name="Havlak P."/>
            <person name="Kuo D.-H."/>
            <person name="Larsson T."/>
            <person name="Lv J."/>
            <person name="Arendt D."/>
            <person name="Savage R."/>
            <person name="Osoegawa K."/>
            <person name="de Jong P."/>
            <person name="Lindberg D.R."/>
            <person name="Seaver E.C."/>
            <person name="Weisblat D.A."/>
            <person name="Putnam N.H."/>
            <person name="Grigoriev I.V."/>
            <person name="Rokhsar D.S."/>
        </authorList>
    </citation>
    <scope>NUCLEOTIDE SEQUENCE</scope>
</reference>
<dbReference type="SMART" id="SM00248">
    <property type="entry name" value="ANK"/>
    <property type="match status" value="3"/>
</dbReference>
<dbReference type="eggNOG" id="KOG0521">
    <property type="taxonomic scope" value="Eukaryota"/>
</dbReference>
<dbReference type="KEGG" id="hro:HELRODRAFT_94076"/>
<dbReference type="InterPro" id="IPR011993">
    <property type="entry name" value="PH-like_dom_sf"/>
</dbReference>
<evidence type="ECO:0000313" key="9">
    <source>
        <dbReference type="EMBL" id="ESO06479.1"/>
    </source>
</evidence>
<name>T1G8Y9_HELRO</name>
<dbReference type="PRINTS" id="PR00405">
    <property type="entry name" value="REVINTRACTNG"/>
</dbReference>
<dbReference type="InterPro" id="IPR001849">
    <property type="entry name" value="PH_domain"/>
</dbReference>
<dbReference type="RefSeq" id="XP_009015847.1">
    <property type="nucleotide sequence ID" value="XM_009017599.1"/>
</dbReference>
<protein>
    <recommendedName>
        <fullName evidence="12">Arf-GAP with coiled-coil, ANK repeat and PH domain-containing protein 2</fullName>
    </recommendedName>
</protein>
<dbReference type="InterPro" id="IPR004148">
    <property type="entry name" value="BAR_dom"/>
</dbReference>
<dbReference type="AlphaFoldDB" id="T1G8Y9"/>
<dbReference type="SMART" id="SM00233">
    <property type="entry name" value="PH"/>
    <property type="match status" value="1"/>
</dbReference>
<evidence type="ECO:0000313" key="10">
    <source>
        <dbReference type="EnsemblMetazoa" id="HelroP94076"/>
    </source>
</evidence>
<dbReference type="Pfam" id="PF12796">
    <property type="entry name" value="Ank_2"/>
    <property type="match status" value="1"/>
</dbReference>
<dbReference type="STRING" id="6412.T1G8Y9"/>
<dbReference type="OMA" id="SMDEIQL"/>
<dbReference type="PANTHER" id="PTHR23180:SF399">
    <property type="entry name" value="BLOWN FUSE, ISOFORM A-RELATED"/>
    <property type="match status" value="1"/>
</dbReference>
<dbReference type="Pfam" id="PF00169">
    <property type="entry name" value="PH"/>
    <property type="match status" value="1"/>
</dbReference>
<keyword evidence="1" id="KW-0479">Metal-binding</keyword>
<evidence type="ECO:0000256" key="2">
    <source>
        <dbReference type="ARBA" id="ARBA00022771"/>
    </source>
</evidence>
<dbReference type="EnsemblMetazoa" id="HelroT94076">
    <property type="protein sequence ID" value="HelroP94076"/>
    <property type="gene ID" value="HelroG94076"/>
</dbReference>
<sequence>MVHFKDDTMLLEAIGKFTQCLSQWNLNYNTMIENCNSYFIQCMNSFIKNDIKRVKDSRRNFHKNSEDVGTAFSRNAQVPKSKLGECEEAASNLVISRNNFKKASIDYLFEVNIIQYKKRTEVLNCLLSHLKGHQSFIVQTNSTFNDLNPYIQQISASLQTLQNEAASTRQQLRNESNTVLNLAMSSSVDDHRMSTSTSSQIDVYPNEECMEGYLYKRTTKTFKSWVRRWFIVDNNQLMYCSQHKSREGAVIMERDLRLCNVVPFQDTDRRFCFQIISPHRTHLLQADNEKDCQKWVAFIQETAKKAYNRMNSTPSCIKVGCISADLMASSCSPLRCVSTKSPPSATSNLLPKIPSHVKSILTISGNDVCCDCGHPDPRWASFNLGVTLCIECSGIHRSFGVHKSKVKSVTLDAWEPDQVRVMEQLGNDIARRIFELFVCEDGDVCMNDAGTKIVKATPNCSREVREEWVTAKYLKRSFVRRSNSQNHPTMPSTPQLKNAVKMNDGADAYGNDYWLNQDADDSEAASKLLCRAAEVGNLPGMLKALALGADVNFKNTEDSDKTPLIYSLTTGLNAPVEFMLLNGSKVDVPDADKKTPLHHAAILGNAGQICLLLKRKANQHLKDINGNDALSIAVENADANVVTILRLARLNEEMKGSDGGFDNPSDDMFAEVFKDFSAIPSSSVDGASSTRSSICTLSSTTTTFQ</sequence>
<dbReference type="InterPro" id="IPR027267">
    <property type="entry name" value="AH/BAR_dom_sf"/>
</dbReference>
<dbReference type="SUPFAM" id="SSF103657">
    <property type="entry name" value="BAR/IMD domain-like"/>
    <property type="match status" value="1"/>
</dbReference>
<dbReference type="FunFam" id="2.30.29.30:FF:000384">
    <property type="entry name" value="Uncharacterized protein, isoform A"/>
    <property type="match status" value="1"/>
</dbReference>
<dbReference type="Gene3D" id="1.20.1270.60">
    <property type="entry name" value="Arfaptin homology (AH) domain/BAR domain"/>
    <property type="match status" value="1"/>
</dbReference>
<dbReference type="SUPFAM" id="SSF48403">
    <property type="entry name" value="Ankyrin repeat"/>
    <property type="match status" value="1"/>
</dbReference>
<dbReference type="GO" id="GO:0005737">
    <property type="term" value="C:cytoplasm"/>
    <property type="evidence" value="ECO:0007669"/>
    <property type="project" value="InterPro"/>
</dbReference>
<dbReference type="OrthoDB" id="10070851at2759"/>